<evidence type="ECO:0000259" key="3">
    <source>
        <dbReference type="PROSITE" id="PS50110"/>
    </source>
</evidence>
<dbReference type="Proteomes" id="UP000244906">
    <property type="component" value="Unassembled WGS sequence"/>
</dbReference>
<evidence type="ECO:0000256" key="1">
    <source>
        <dbReference type="ARBA" id="ARBA00022553"/>
    </source>
</evidence>
<keyword evidence="5" id="KW-1185">Reference proteome</keyword>
<dbReference type="InterPro" id="IPR001789">
    <property type="entry name" value="Sig_transdc_resp-reg_receiver"/>
</dbReference>
<dbReference type="SUPFAM" id="SSF52172">
    <property type="entry name" value="CheY-like"/>
    <property type="match status" value="1"/>
</dbReference>
<evidence type="ECO:0000256" key="2">
    <source>
        <dbReference type="PROSITE-ProRule" id="PRU00169"/>
    </source>
</evidence>
<dbReference type="Pfam" id="PF00072">
    <property type="entry name" value="Response_reg"/>
    <property type="match status" value="1"/>
</dbReference>
<dbReference type="RefSeq" id="WP_116685750.1">
    <property type="nucleotide sequence ID" value="NZ_CAWNYD010000001.1"/>
</dbReference>
<evidence type="ECO:0000313" key="4">
    <source>
        <dbReference type="EMBL" id="PVZ72165.1"/>
    </source>
</evidence>
<gene>
    <name evidence="4" type="ORF">DC094_03890</name>
</gene>
<dbReference type="InterPro" id="IPR011006">
    <property type="entry name" value="CheY-like_superfamily"/>
</dbReference>
<reference evidence="4 5" key="1">
    <citation type="submission" date="2018-04" db="EMBL/GenBank/DDBJ databases">
        <title>Thalassorhabdus spongiae gen. nov., sp. nov., isolated from a marine sponge in South-West Iceland.</title>
        <authorList>
            <person name="Knobloch S."/>
            <person name="Daussin A."/>
            <person name="Johannsson R."/>
            <person name="Marteinsson V.T."/>
        </authorList>
    </citation>
    <scope>NUCLEOTIDE SEQUENCE [LARGE SCALE GENOMIC DNA]</scope>
    <source>
        <strain evidence="4 5">Hp12</strain>
    </source>
</reference>
<comment type="caution">
    <text evidence="4">The sequence shown here is derived from an EMBL/GenBank/DDBJ whole genome shotgun (WGS) entry which is preliminary data.</text>
</comment>
<feature type="domain" description="Response regulatory" evidence="3">
    <location>
        <begin position="3"/>
        <end position="119"/>
    </location>
</feature>
<dbReference type="SMART" id="SM00448">
    <property type="entry name" value="REC"/>
    <property type="match status" value="1"/>
</dbReference>
<evidence type="ECO:0000313" key="5">
    <source>
        <dbReference type="Proteomes" id="UP000244906"/>
    </source>
</evidence>
<dbReference type="PANTHER" id="PTHR44591">
    <property type="entry name" value="STRESS RESPONSE REGULATOR PROTEIN 1"/>
    <property type="match status" value="1"/>
</dbReference>
<dbReference type="Gene3D" id="3.40.50.2300">
    <property type="match status" value="1"/>
</dbReference>
<name>A0A2V1H5Y4_9GAMM</name>
<accession>A0A2V1H5Y4</accession>
<proteinExistence type="predicted"/>
<dbReference type="GO" id="GO:0000160">
    <property type="term" value="P:phosphorelay signal transduction system"/>
    <property type="evidence" value="ECO:0007669"/>
    <property type="project" value="InterPro"/>
</dbReference>
<feature type="modified residue" description="4-aspartylphosphate" evidence="2">
    <location>
        <position position="52"/>
    </location>
</feature>
<organism evidence="4 5">
    <name type="scientific">Pelagibaculum spongiae</name>
    <dbReference type="NCBI Taxonomy" id="2080658"/>
    <lineage>
        <taxon>Bacteria</taxon>
        <taxon>Pseudomonadati</taxon>
        <taxon>Pseudomonadota</taxon>
        <taxon>Gammaproteobacteria</taxon>
        <taxon>Oceanospirillales</taxon>
        <taxon>Pelagibaculum</taxon>
    </lineage>
</organism>
<dbReference type="OrthoDB" id="9800897at2"/>
<sequence>MAKIMVIDDSATEIRVLQNLLEKKGHQVSVALSAEEGLNMLPGASPDLVLMDVVMPGMNGFQATRKLSKNPDTSHIPVVIVTTKNQETDRIWGLRQGAKGFLTKPVAENELFETIESLVG</sequence>
<protein>
    <submittedName>
        <fullName evidence="4">Two-component system response regulator</fullName>
    </submittedName>
</protein>
<dbReference type="EMBL" id="QDDL01000001">
    <property type="protein sequence ID" value="PVZ72165.1"/>
    <property type="molecule type" value="Genomic_DNA"/>
</dbReference>
<dbReference type="AlphaFoldDB" id="A0A2V1H5Y4"/>
<dbReference type="PROSITE" id="PS50110">
    <property type="entry name" value="RESPONSE_REGULATORY"/>
    <property type="match status" value="1"/>
</dbReference>
<dbReference type="InterPro" id="IPR050595">
    <property type="entry name" value="Bact_response_regulator"/>
</dbReference>
<keyword evidence="1 2" id="KW-0597">Phosphoprotein</keyword>
<dbReference type="PANTHER" id="PTHR44591:SF20">
    <property type="entry name" value="PROTEIN PILH"/>
    <property type="match status" value="1"/>
</dbReference>